<proteinExistence type="predicted"/>
<protein>
    <submittedName>
        <fullName evidence="1">F-box and associated interaction domains-containing protein</fullName>
    </submittedName>
</protein>
<name>A0A5A7PZQ5_STRAF</name>
<comment type="caution">
    <text evidence="1">The sequence shown here is derived from an EMBL/GenBank/DDBJ whole genome shotgun (WGS) entry which is preliminary data.</text>
</comment>
<accession>A0A5A7PZQ5</accession>
<reference evidence="2" key="1">
    <citation type="journal article" date="2019" name="Curr. Biol.">
        <title>Genome Sequence of Striga asiatica Provides Insight into the Evolution of Plant Parasitism.</title>
        <authorList>
            <person name="Yoshida S."/>
            <person name="Kim S."/>
            <person name="Wafula E.K."/>
            <person name="Tanskanen J."/>
            <person name="Kim Y.M."/>
            <person name="Honaas L."/>
            <person name="Yang Z."/>
            <person name="Spallek T."/>
            <person name="Conn C.E."/>
            <person name="Ichihashi Y."/>
            <person name="Cheong K."/>
            <person name="Cui S."/>
            <person name="Der J.P."/>
            <person name="Gundlach H."/>
            <person name="Jiao Y."/>
            <person name="Hori C."/>
            <person name="Ishida J.K."/>
            <person name="Kasahara H."/>
            <person name="Kiba T."/>
            <person name="Kim M.S."/>
            <person name="Koo N."/>
            <person name="Laohavisit A."/>
            <person name="Lee Y.H."/>
            <person name="Lumba S."/>
            <person name="McCourt P."/>
            <person name="Mortimer J.C."/>
            <person name="Mutuku J.M."/>
            <person name="Nomura T."/>
            <person name="Sasaki-Sekimoto Y."/>
            <person name="Seto Y."/>
            <person name="Wang Y."/>
            <person name="Wakatake T."/>
            <person name="Sakakibara H."/>
            <person name="Demura T."/>
            <person name="Yamaguchi S."/>
            <person name="Yoneyama K."/>
            <person name="Manabe R.I."/>
            <person name="Nelson D.C."/>
            <person name="Schulman A.H."/>
            <person name="Timko M.P."/>
            <person name="dePamphilis C.W."/>
            <person name="Choi D."/>
            <person name="Shirasu K."/>
        </authorList>
    </citation>
    <scope>NUCLEOTIDE SEQUENCE [LARGE SCALE GENOMIC DNA]</scope>
    <source>
        <strain evidence="2">cv. UVA1</strain>
    </source>
</reference>
<dbReference type="AlphaFoldDB" id="A0A5A7PZQ5"/>
<dbReference type="Proteomes" id="UP000325081">
    <property type="component" value="Unassembled WGS sequence"/>
</dbReference>
<keyword evidence="2" id="KW-1185">Reference proteome</keyword>
<sequence>YSHAISGFSPILKCSRRICSIAVVITDGLIDLSISACPWLGSPLVRHPEQLCLSCSRVVRPNCRQKAVPDLACRVREPRVGHGVKQGSRSFSVELPEPVCSGV</sequence>
<feature type="non-terminal residue" evidence="1">
    <location>
        <position position="1"/>
    </location>
</feature>
<gene>
    <name evidence="1" type="ORF">STAS_14893</name>
</gene>
<evidence type="ECO:0000313" key="2">
    <source>
        <dbReference type="Proteomes" id="UP000325081"/>
    </source>
</evidence>
<evidence type="ECO:0000313" key="1">
    <source>
        <dbReference type="EMBL" id="GER38373.1"/>
    </source>
</evidence>
<dbReference type="EMBL" id="BKCP01005489">
    <property type="protein sequence ID" value="GER38373.1"/>
    <property type="molecule type" value="Genomic_DNA"/>
</dbReference>
<organism evidence="1 2">
    <name type="scientific">Striga asiatica</name>
    <name type="common">Asiatic witchweed</name>
    <name type="synonym">Buchnera asiatica</name>
    <dbReference type="NCBI Taxonomy" id="4170"/>
    <lineage>
        <taxon>Eukaryota</taxon>
        <taxon>Viridiplantae</taxon>
        <taxon>Streptophyta</taxon>
        <taxon>Embryophyta</taxon>
        <taxon>Tracheophyta</taxon>
        <taxon>Spermatophyta</taxon>
        <taxon>Magnoliopsida</taxon>
        <taxon>eudicotyledons</taxon>
        <taxon>Gunneridae</taxon>
        <taxon>Pentapetalae</taxon>
        <taxon>asterids</taxon>
        <taxon>lamiids</taxon>
        <taxon>Lamiales</taxon>
        <taxon>Orobanchaceae</taxon>
        <taxon>Buchnereae</taxon>
        <taxon>Striga</taxon>
    </lineage>
</organism>